<dbReference type="Proteomes" id="UP000789525">
    <property type="component" value="Unassembled WGS sequence"/>
</dbReference>
<reference evidence="1" key="1">
    <citation type="submission" date="2021-06" db="EMBL/GenBank/DDBJ databases">
        <authorList>
            <person name="Kallberg Y."/>
            <person name="Tangrot J."/>
            <person name="Rosling A."/>
        </authorList>
    </citation>
    <scope>NUCLEOTIDE SEQUENCE</scope>
    <source>
        <strain evidence="1">CL356</strain>
    </source>
</reference>
<protein>
    <submittedName>
        <fullName evidence="1">601_t:CDS:1</fullName>
    </submittedName>
</protein>
<sequence>MLKQQSIALLLIFLVLIGYTSAIDITIKVDELGLAFNPQNFTANKGDNIKWVMSHGKHIIQQSDSATSCKNSTQANAFYSGIVEKGGEYNYMVTQDSGTIYYCCAYSSHSLLGEFGIISIGVGPSTNTDNGISANSSGSHNEGNSIKGVAKIGIGVNVVVATAVAIGFLLI</sequence>
<gene>
    <name evidence="1" type="ORF">ACOLOM_LOCUS954</name>
</gene>
<evidence type="ECO:0000313" key="1">
    <source>
        <dbReference type="EMBL" id="CAG8455812.1"/>
    </source>
</evidence>
<proteinExistence type="predicted"/>
<evidence type="ECO:0000313" key="2">
    <source>
        <dbReference type="Proteomes" id="UP000789525"/>
    </source>
</evidence>
<accession>A0ACA9K716</accession>
<comment type="caution">
    <text evidence="1">The sequence shown here is derived from an EMBL/GenBank/DDBJ whole genome shotgun (WGS) entry which is preliminary data.</text>
</comment>
<keyword evidence="2" id="KW-1185">Reference proteome</keyword>
<name>A0ACA9K716_9GLOM</name>
<dbReference type="EMBL" id="CAJVPT010001055">
    <property type="protein sequence ID" value="CAG8455812.1"/>
    <property type="molecule type" value="Genomic_DNA"/>
</dbReference>
<organism evidence="1 2">
    <name type="scientific">Acaulospora colombiana</name>
    <dbReference type="NCBI Taxonomy" id="27376"/>
    <lineage>
        <taxon>Eukaryota</taxon>
        <taxon>Fungi</taxon>
        <taxon>Fungi incertae sedis</taxon>
        <taxon>Mucoromycota</taxon>
        <taxon>Glomeromycotina</taxon>
        <taxon>Glomeromycetes</taxon>
        <taxon>Diversisporales</taxon>
        <taxon>Acaulosporaceae</taxon>
        <taxon>Acaulospora</taxon>
    </lineage>
</organism>